<organism evidence="1 2">
    <name type="scientific">Brevibacterium otitidis</name>
    <dbReference type="NCBI Taxonomy" id="53364"/>
    <lineage>
        <taxon>Bacteria</taxon>
        <taxon>Bacillati</taxon>
        <taxon>Actinomycetota</taxon>
        <taxon>Actinomycetes</taxon>
        <taxon>Micrococcales</taxon>
        <taxon>Brevibacteriaceae</taxon>
        <taxon>Brevibacterium</taxon>
    </lineage>
</organism>
<reference evidence="1 2" key="1">
    <citation type="submission" date="2024-09" db="EMBL/GenBank/DDBJ databases">
        <authorList>
            <person name="Sun Q."/>
            <person name="Mori K."/>
        </authorList>
    </citation>
    <scope>NUCLEOTIDE SEQUENCE [LARGE SCALE GENOMIC DNA]</scope>
    <source>
        <strain evidence="1 2">JCM 11683</strain>
    </source>
</reference>
<dbReference type="RefSeq" id="WP_376841054.1">
    <property type="nucleotide sequence ID" value="NZ_JBHMAU010000071.1"/>
</dbReference>
<dbReference type="EMBL" id="JBHMAU010000071">
    <property type="protein sequence ID" value="MFB9777154.1"/>
    <property type="molecule type" value="Genomic_DNA"/>
</dbReference>
<dbReference type="Proteomes" id="UP001589707">
    <property type="component" value="Unassembled WGS sequence"/>
</dbReference>
<evidence type="ECO:0000313" key="2">
    <source>
        <dbReference type="Proteomes" id="UP001589707"/>
    </source>
</evidence>
<keyword evidence="2" id="KW-1185">Reference proteome</keyword>
<accession>A0ABV5X5E9</accession>
<gene>
    <name evidence="1" type="ORF">ACFFN1_12205</name>
</gene>
<evidence type="ECO:0000313" key="1">
    <source>
        <dbReference type="EMBL" id="MFB9777154.1"/>
    </source>
</evidence>
<sequence>MASEAQKLIAALNAVARDADALARESSALSHELGGLANVPPAFKGGGALQASGNAAAAAH</sequence>
<evidence type="ECO:0008006" key="3">
    <source>
        <dbReference type="Google" id="ProtNLM"/>
    </source>
</evidence>
<name>A0ABV5X5E9_9MICO</name>
<protein>
    <recommendedName>
        <fullName evidence="3">Methyl-accepting chemotaxis protein</fullName>
    </recommendedName>
</protein>
<proteinExistence type="predicted"/>
<comment type="caution">
    <text evidence="1">The sequence shown here is derived from an EMBL/GenBank/DDBJ whole genome shotgun (WGS) entry which is preliminary data.</text>
</comment>